<feature type="non-terminal residue" evidence="1">
    <location>
        <position position="43"/>
    </location>
</feature>
<keyword evidence="2" id="KW-1185">Reference proteome</keyword>
<name>A0ABN7X3M1_GIGMA</name>
<sequence>VIIAGGKISPLELLLLVVKLHCWCRSCDFAIGELSLLVSVLQK</sequence>
<gene>
    <name evidence="1" type="ORF">GMARGA_LOCUS37834</name>
</gene>
<feature type="non-terminal residue" evidence="1">
    <location>
        <position position="1"/>
    </location>
</feature>
<organism evidence="1 2">
    <name type="scientific">Gigaspora margarita</name>
    <dbReference type="NCBI Taxonomy" id="4874"/>
    <lineage>
        <taxon>Eukaryota</taxon>
        <taxon>Fungi</taxon>
        <taxon>Fungi incertae sedis</taxon>
        <taxon>Mucoromycota</taxon>
        <taxon>Glomeromycotina</taxon>
        <taxon>Glomeromycetes</taxon>
        <taxon>Diversisporales</taxon>
        <taxon>Gigasporaceae</taxon>
        <taxon>Gigaspora</taxon>
    </lineage>
</organism>
<dbReference type="EMBL" id="CAJVQB010080907">
    <property type="protein sequence ID" value="CAG8845790.1"/>
    <property type="molecule type" value="Genomic_DNA"/>
</dbReference>
<proteinExistence type="predicted"/>
<accession>A0ABN7X3M1</accession>
<comment type="caution">
    <text evidence="1">The sequence shown here is derived from an EMBL/GenBank/DDBJ whole genome shotgun (WGS) entry which is preliminary data.</text>
</comment>
<reference evidence="1 2" key="1">
    <citation type="submission" date="2021-06" db="EMBL/GenBank/DDBJ databases">
        <authorList>
            <person name="Kallberg Y."/>
            <person name="Tangrot J."/>
            <person name="Rosling A."/>
        </authorList>
    </citation>
    <scope>NUCLEOTIDE SEQUENCE [LARGE SCALE GENOMIC DNA]</scope>
    <source>
        <strain evidence="1 2">120-4 pot B 10/14</strain>
    </source>
</reference>
<protein>
    <submittedName>
        <fullName evidence="1">2304_t:CDS:1</fullName>
    </submittedName>
</protein>
<dbReference type="Proteomes" id="UP000789901">
    <property type="component" value="Unassembled WGS sequence"/>
</dbReference>
<evidence type="ECO:0000313" key="2">
    <source>
        <dbReference type="Proteomes" id="UP000789901"/>
    </source>
</evidence>
<evidence type="ECO:0000313" key="1">
    <source>
        <dbReference type="EMBL" id="CAG8845790.1"/>
    </source>
</evidence>